<dbReference type="EMBL" id="CAUOFW020000970">
    <property type="protein sequence ID" value="CAK9139574.1"/>
    <property type="molecule type" value="Genomic_DNA"/>
</dbReference>
<name>A0ABC8R3L2_9AQUA</name>
<evidence type="ECO:0000313" key="1">
    <source>
        <dbReference type="EMBL" id="CAK9139574.1"/>
    </source>
</evidence>
<evidence type="ECO:0000313" key="2">
    <source>
        <dbReference type="Proteomes" id="UP001642360"/>
    </source>
</evidence>
<proteinExistence type="predicted"/>
<feature type="non-terminal residue" evidence="1">
    <location>
        <position position="1"/>
    </location>
</feature>
<protein>
    <submittedName>
        <fullName evidence="1">Uncharacterized protein</fullName>
    </submittedName>
</protein>
<organism evidence="1 2">
    <name type="scientific">Ilex paraguariensis</name>
    <name type="common">yerba mate</name>
    <dbReference type="NCBI Taxonomy" id="185542"/>
    <lineage>
        <taxon>Eukaryota</taxon>
        <taxon>Viridiplantae</taxon>
        <taxon>Streptophyta</taxon>
        <taxon>Embryophyta</taxon>
        <taxon>Tracheophyta</taxon>
        <taxon>Spermatophyta</taxon>
        <taxon>Magnoliopsida</taxon>
        <taxon>eudicotyledons</taxon>
        <taxon>Gunneridae</taxon>
        <taxon>Pentapetalae</taxon>
        <taxon>asterids</taxon>
        <taxon>campanulids</taxon>
        <taxon>Aquifoliales</taxon>
        <taxon>Aquifoliaceae</taxon>
        <taxon>Ilex</taxon>
    </lineage>
</organism>
<accession>A0ABC8R3L2</accession>
<keyword evidence="2" id="KW-1185">Reference proteome</keyword>
<sequence length="87" mass="10119">HKAKEHMAVAGERKYGGDYMDDLRFYCFWFLVVIAKAYECWHDHRPQHFAYKALGVAKEITMLVSCNCYSNGNGGGLIVMVIMRLRW</sequence>
<dbReference type="Proteomes" id="UP001642360">
    <property type="component" value="Unassembled WGS sequence"/>
</dbReference>
<dbReference type="AlphaFoldDB" id="A0ABC8R3L2"/>
<reference evidence="1 2" key="1">
    <citation type="submission" date="2024-02" db="EMBL/GenBank/DDBJ databases">
        <authorList>
            <person name="Vignale AGUSTIN F."/>
            <person name="Sosa J E."/>
            <person name="Modenutti C."/>
        </authorList>
    </citation>
    <scope>NUCLEOTIDE SEQUENCE [LARGE SCALE GENOMIC DNA]</scope>
</reference>
<gene>
    <name evidence="1" type="ORF">ILEXP_LOCUS6963</name>
</gene>
<comment type="caution">
    <text evidence="1">The sequence shown here is derived from an EMBL/GenBank/DDBJ whole genome shotgun (WGS) entry which is preliminary data.</text>
</comment>